<sequence length="620" mass="66347">MRGRDVLLEIASTLIVRGGRAAAGAPPTLLVTGVGGSGRSALLAEIARRLGDQPHVLVDRADLVRVGQRPTVVDLLTSVVLRLVGQDSRRWQFPRFTVGKVVAELTLPTEQLEDQVRRGLEGDADVLARQVRASMGALPDVGAAVDALVRGLGGRGTRKAAREWYGHRDSGHPGDWAGELVVLNQTSKFGGRAGRAAYHRVLVAAFLADTRDAASAKTVDPVILLDNAEREVAVEFLKAVRDARFTPGGRREPDRCVVIAAGAPTLPDKLSAGTELSEQDAVDLVRAGTYPGVGPWLPVALRDLTELEAHALAGDLNVPVLQRHRVVRLVHDVTRGHPGGTRQLILAANHIDPATACPEAMLTARLSTSDPRSVADQVLDQFLDGVPGPLREDLVTCAPARHFAEANKILATGHVKTRFEDRGPLVSNAFWAPRDAPEPVDGEPPDPDTLRAMHPLLRLLLLRRLAARTGETTWDTVFQLLAKDATGDDDLYPLFAQGDIGVVAAQLKELLTTLRGREWLALVRALADCPPPPAVRAVEAYPDATTAAVAAVLTAWRASVDPCLVERRADAHGEVATGIPALAVAAGTDHGEFVSVAAHHRDQAELWRDVTCADPVEENP</sequence>
<keyword evidence="2" id="KW-1185">Reference proteome</keyword>
<dbReference type="STRING" id="155974.SAMN04487818_102444"/>
<name>A0A1H9N104_9PSEU</name>
<proteinExistence type="predicted"/>
<evidence type="ECO:0000313" key="1">
    <source>
        <dbReference type="EMBL" id="SER29501.1"/>
    </source>
</evidence>
<dbReference type="Proteomes" id="UP000199051">
    <property type="component" value="Unassembled WGS sequence"/>
</dbReference>
<organism evidence="1 2">
    <name type="scientific">Actinokineospora terrae</name>
    <dbReference type="NCBI Taxonomy" id="155974"/>
    <lineage>
        <taxon>Bacteria</taxon>
        <taxon>Bacillati</taxon>
        <taxon>Actinomycetota</taxon>
        <taxon>Actinomycetes</taxon>
        <taxon>Pseudonocardiales</taxon>
        <taxon>Pseudonocardiaceae</taxon>
        <taxon>Actinokineospora</taxon>
    </lineage>
</organism>
<evidence type="ECO:0008006" key="3">
    <source>
        <dbReference type="Google" id="ProtNLM"/>
    </source>
</evidence>
<reference evidence="2" key="1">
    <citation type="submission" date="2016-10" db="EMBL/GenBank/DDBJ databases">
        <authorList>
            <person name="Varghese N."/>
            <person name="Submissions S."/>
        </authorList>
    </citation>
    <scope>NUCLEOTIDE SEQUENCE [LARGE SCALE GENOMIC DNA]</scope>
    <source>
        <strain evidence="2">DSM 44260</strain>
    </source>
</reference>
<dbReference type="AlphaFoldDB" id="A0A1H9N104"/>
<protein>
    <recommendedName>
        <fullName evidence="3">AAA ATPase domain-containing protein</fullName>
    </recommendedName>
</protein>
<evidence type="ECO:0000313" key="2">
    <source>
        <dbReference type="Proteomes" id="UP000199051"/>
    </source>
</evidence>
<dbReference type="RefSeq" id="WP_143073375.1">
    <property type="nucleotide sequence ID" value="NZ_FOGI01000002.1"/>
</dbReference>
<gene>
    <name evidence="1" type="ORF">SAMN04487818_102444</name>
</gene>
<accession>A0A1H9N104</accession>
<dbReference type="EMBL" id="FOGI01000002">
    <property type="protein sequence ID" value="SER29501.1"/>
    <property type="molecule type" value="Genomic_DNA"/>
</dbReference>